<accession>A0A6J4TI48</accession>
<reference evidence="2" key="1">
    <citation type="submission" date="2020-02" db="EMBL/GenBank/DDBJ databases">
        <authorList>
            <person name="Meier V. D."/>
        </authorList>
    </citation>
    <scope>NUCLEOTIDE SEQUENCE</scope>
    <source>
        <strain evidence="2">AVDCRST_MAG45</strain>
    </source>
</reference>
<sequence length="313" mass="33973">MALAGVALSGCGRQPAEVAEAAVKTADAGTARFSVRVAIDGGLSSTEMRGSGVIDVRRRRGSLLFDLPSAPFPGGPRFSEEESRLEEVFAASRIYLRGSLFDRVLPKGRKWVEIDLERSGSVPGVDLSGLSELSQGDPRQTLDLLRAVSDDVEAVGEKRVRGAATTHYRATVDLGRYPALLPPAERPRARRTVEQLTDLLGTRELPLEAWVDDAGLVRRTRQSFPLRADGLDLPTNVTVEVEYFDFGTDVAVEVPRDRETVPIERVWNGGLPSPRPLPGGSGLPRIDPPRRGSKLPRIDLPPGSVNTCNLRPD</sequence>
<protein>
    <recommendedName>
        <fullName evidence="3">Lipoprotein</fullName>
    </recommendedName>
</protein>
<evidence type="ECO:0000313" key="2">
    <source>
        <dbReference type="EMBL" id="CAA9523161.1"/>
    </source>
</evidence>
<evidence type="ECO:0008006" key="3">
    <source>
        <dbReference type="Google" id="ProtNLM"/>
    </source>
</evidence>
<name>A0A6J4TI48_9ACTN</name>
<proteinExistence type="predicted"/>
<feature type="region of interest" description="Disordered" evidence="1">
    <location>
        <begin position="266"/>
        <end position="313"/>
    </location>
</feature>
<organism evidence="2">
    <name type="scientific">uncultured Solirubrobacterales bacterium</name>
    <dbReference type="NCBI Taxonomy" id="768556"/>
    <lineage>
        <taxon>Bacteria</taxon>
        <taxon>Bacillati</taxon>
        <taxon>Actinomycetota</taxon>
        <taxon>Thermoleophilia</taxon>
        <taxon>Solirubrobacterales</taxon>
        <taxon>environmental samples</taxon>
    </lineage>
</organism>
<evidence type="ECO:0000256" key="1">
    <source>
        <dbReference type="SAM" id="MobiDB-lite"/>
    </source>
</evidence>
<dbReference type="EMBL" id="CADCVU010000226">
    <property type="protein sequence ID" value="CAA9523161.1"/>
    <property type="molecule type" value="Genomic_DNA"/>
</dbReference>
<gene>
    <name evidence="2" type="ORF">AVDCRST_MAG45-2634</name>
</gene>
<feature type="compositionally biased region" description="Polar residues" evidence="1">
    <location>
        <begin position="304"/>
        <end position="313"/>
    </location>
</feature>
<dbReference type="InterPro" id="IPR029046">
    <property type="entry name" value="LolA/LolB/LppX"/>
</dbReference>
<dbReference type="AlphaFoldDB" id="A0A6J4TI48"/>
<dbReference type="Gene3D" id="2.50.20.20">
    <property type="match status" value="1"/>
</dbReference>
<dbReference type="SUPFAM" id="SSF89392">
    <property type="entry name" value="Prokaryotic lipoproteins and lipoprotein localization factors"/>
    <property type="match status" value="1"/>
</dbReference>